<comment type="caution">
    <text evidence="2">The sequence shown here is derived from an EMBL/GenBank/DDBJ whole genome shotgun (WGS) entry which is preliminary data.</text>
</comment>
<proteinExistence type="predicted"/>
<gene>
    <name evidence="2" type="ORF">KE626_33390</name>
</gene>
<evidence type="ECO:0000313" key="3">
    <source>
        <dbReference type="Proteomes" id="UP000676386"/>
    </source>
</evidence>
<evidence type="ECO:0000313" key="2">
    <source>
        <dbReference type="EMBL" id="MBS0032275.1"/>
    </source>
</evidence>
<name>A0ABS5JB30_9BACT</name>
<organism evidence="2 3">
    <name type="scientific">Chitinophaga hostae</name>
    <dbReference type="NCBI Taxonomy" id="2831022"/>
    <lineage>
        <taxon>Bacteria</taxon>
        <taxon>Pseudomonadati</taxon>
        <taxon>Bacteroidota</taxon>
        <taxon>Chitinophagia</taxon>
        <taxon>Chitinophagales</taxon>
        <taxon>Chitinophagaceae</taxon>
        <taxon>Chitinophaga</taxon>
    </lineage>
</organism>
<feature type="compositionally biased region" description="Polar residues" evidence="1">
    <location>
        <begin position="514"/>
        <end position="532"/>
    </location>
</feature>
<keyword evidence="3" id="KW-1185">Reference proteome</keyword>
<protein>
    <submittedName>
        <fullName evidence="2">Uncharacterized protein</fullName>
    </submittedName>
</protein>
<sequence length="1399" mass="156717">MDTHIIGRYSFDITCDARPRAVALQDMVSGLFRQNISAGTENLLQQLIPADMMASVDTLVLDIGKIPLKDLETELPEKILAALQQALSDLLHHHHSGSRHQLQGNITIRKGDERLLELLSFLLLHGVMPWWATTAERAQPGDMVLHLSDTSPGRLAAFLRNIARSQAVRERIVWQFPVAVLQAIVEVLEPAEALFIIASSREILLLQRQQQLLHTETSELEKAVWLFMLTYLIMERGSNFNRKEFVRSNLLQLASHFNLAYETVIALFYEALSRYQPTLPQTGLANYIMSLYDEITPSYIRKRNFPGDTTSNNLMSNTGEQIHLLRYYLLYGAIPWWAPGVTPQVLEQLLHHAGYHAAAPLKQMLQTVLQQQPAAARWQQLLHTSGAAQQPAHLNTIKVWAAQVISTASYAMRNNGKQMHSHNGKSVADINGQQTIPGDGNTSTDADGKQTTLRGANAATDADGKQTTLRSANAATDADGKQTAPRSGNAATDADGKQTVPGNGKPGNAANRGFLSSSNTMEDNEATTGNTMPAASLRAGFNRSFANDNDGPGRLLRDVILHLLTYGSMPWWGKTYAHFSLNSLLQQLADQQPGQTLTILEYAGTLPDAMYRLINAVTPSVFFRLLQYRGLHTAVEEVYDNLYTLLSAVQQLVNVSTLPQEQLVLQAIWQSLAATRYRQIDKEILLQRLLMPAWSQIPVAAPHMIGFLAQQLLPVIQHLSGNTILAGDLQQWTDKRAEKSMAATRERLPVQPGAPPAIVVAWLQQFLLSGQLPAAAGETDSVYAAALLQWLYEYHREYITTLQHTIVLSPTLFQQLEELYLRLEPEVAPIQALLQPWLEKTIASSGISVTTGNSRAYRPAVAFRSLLQRMERYTAITAESQQQVLLDEATALLTVFLTRHRLPEKLGQLTSSATNEIIKAAVILLFHAAPTVLQQLFSSHRQQLQARLQIYGLFSFYAGPPDSQVRRSLDVFAIPDSLLLLQETGGHTVADNITDLRKAVYFYKQRSRHERKLFYSKILQHTALIEQMAEHLNDESFLDMMQDVPLGWSSHTTDALHELQHLLATLLPGSQEKMQLQQLFRRFHLLLLGAHIHVYNAASYAARLLDFITTTAPGIAALLISGLVKALGAAMEQPRHDTTLNPGELSPTHLRKLLPASAALSRMHIRNILPALQQEALRLTATTRHQALLRESLYEKDRLQTSPPKTAAKPVSPDIAPRETDSWAKMKKQPMDTIYTDNAGLIILHPFIPYGFKRIGLVNDDGFVNKEAQHRAVHLLQYMVTGKEVHAEHDLPLNKILCALPLEEPVPAEIWLTAEEKQLCEELLKVVIQRWEKMNNSSVEGFRAAFLQREGALWQKDDDWWLRIEERGYDMILQTLPWGIGMIKAPWMEKTIYTEWAYS</sequence>
<feature type="region of interest" description="Disordered" evidence="1">
    <location>
        <begin position="415"/>
        <end position="532"/>
    </location>
</feature>
<evidence type="ECO:0000256" key="1">
    <source>
        <dbReference type="SAM" id="MobiDB-lite"/>
    </source>
</evidence>
<feature type="compositionally biased region" description="Polar residues" evidence="1">
    <location>
        <begin position="431"/>
        <end position="454"/>
    </location>
</feature>
<dbReference type="EMBL" id="JAGTXB010000031">
    <property type="protein sequence ID" value="MBS0032275.1"/>
    <property type="molecule type" value="Genomic_DNA"/>
</dbReference>
<dbReference type="RefSeq" id="WP_211977433.1">
    <property type="nucleotide sequence ID" value="NZ_CBFHAM010000056.1"/>
</dbReference>
<reference evidence="2 3" key="1">
    <citation type="submission" date="2021-04" db="EMBL/GenBank/DDBJ databases">
        <title>Chitinophaga sp. nov., isolated from the rhizosphere soil.</title>
        <authorList>
            <person name="He S."/>
        </authorList>
    </citation>
    <scope>NUCLEOTIDE SEQUENCE [LARGE SCALE GENOMIC DNA]</scope>
    <source>
        <strain evidence="2 3">2R12</strain>
    </source>
</reference>
<dbReference type="InterPro" id="IPR045538">
    <property type="entry name" value="CIS_TMP"/>
</dbReference>
<dbReference type="Pfam" id="PF19268">
    <property type="entry name" value="CIS_TMP"/>
    <property type="match status" value="3"/>
</dbReference>
<feature type="compositionally biased region" description="Polar residues" evidence="1">
    <location>
        <begin position="465"/>
        <end position="474"/>
    </location>
</feature>
<accession>A0ABS5JB30</accession>
<feature type="region of interest" description="Disordered" evidence="1">
    <location>
        <begin position="1194"/>
        <end position="1223"/>
    </location>
</feature>
<dbReference type="Proteomes" id="UP000676386">
    <property type="component" value="Unassembled WGS sequence"/>
</dbReference>